<evidence type="ECO:0000256" key="2">
    <source>
        <dbReference type="ARBA" id="ARBA00022475"/>
    </source>
</evidence>
<comment type="caution">
    <text evidence="8">The sequence shown here is derived from an EMBL/GenBank/DDBJ whole genome shotgun (WGS) entry which is preliminary data.</text>
</comment>
<evidence type="ECO:0000256" key="4">
    <source>
        <dbReference type="ARBA" id="ARBA00022989"/>
    </source>
</evidence>
<feature type="transmembrane region" description="Helical" evidence="6">
    <location>
        <begin position="62"/>
        <end position="81"/>
    </location>
</feature>
<gene>
    <name evidence="8" type="ORF">LX15_002444</name>
</gene>
<keyword evidence="5 6" id="KW-0472">Membrane</keyword>
<proteinExistence type="predicted"/>
<dbReference type="RefSeq" id="WP_253669655.1">
    <property type="nucleotide sequence ID" value="NZ_JAMTCP010000010.1"/>
</dbReference>
<evidence type="ECO:0000256" key="6">
    <source>
        <dbReference type="SAM" id="Phobius"/>
    </source>
</evidence>
<dbReference type="Proteomes" id="UP001205311">
    <property type="component" value="Unassembled WGS sequence"/>
</dbReference>
<protein>
    <submittedName>
        <fullName evidence="8">Membrane protein</fullName>
    </submittedName>
</protein>
<evidence type="ECO:0000313" key="8">
    <source>
        <dbReference type="EMBL" id="MCP2258746.1"/>
    </source>
</evidence>
<reference evidence="8 9" key="1">
    <citation type="submission" date="2022-06" db="EMBL/GenBank/DDBJ databases">
        <title>Genomic Encyclopedia of Archaeal and Bacterial Type Strains, Phase II (KMG-II): from individual species to whole genera.</title>
        <authorList>
            <person name="Goeker M."/>
        </authorList>
    </citation>
    <scope>NUCLEOTIDE SEQUENCE [LARGE SCALE GENOMIC DNA]</scope>
    <source>
        <strain evidence="8 9">DSM 40477</strain>
    </source>
</reference>
<feature type="domain" description="DUF202" evidence="7">
    <location>
        <begin position="24"/>
        <end position="89"/>
    </location>
</feature>
<evidence type="ECO:0000313" key="9">
    <source>
        <dbReference type="Proteomes" id="UP001205311"/>
    </source>
</evidence>
<accession>A0ABT1HT94</accession>
<dbReference type="Pfam" id="PF02656">
    <property type="entry name" value="DUF202"/>
    <property type="match status" value="1"/>
</dbReference>
<evidence type="ECO:0000256" key="5">
    <source>
        <dbReference type="ARBA" id="ARBA00023136"/>
    </source>
</evidence>
<comment type="subcellular location">
    <subcellularLocation>
        <location evidence="1">Cell membrane</location>
        <topology evidence="1">Multi-pass membrane protein</topology>
    </subcellularLocation>
</comment>
<dbReference type="InterPro" id="IPR003807">
    <property type="entry name" value="DUF202"/>
</dbReference>
<keyword evidence="2" id="KW-1003">Cell membrane</keyword>
<dbReference type="PANTHER" id="PTHR34187">
    <property type="entry name" value="FGR18P"/>
    <property type="match status" value="1"/>
</dbReference>
<evidence type="ECO:0000256" key="1">
    <source>
        <dbReference type="ARBA" id="ARBA00004651"/>
    </source>
</evidence>
<dbReference type="InterPro" id="IPR052053">
    <property type="entry name" value="IM_YidH-like"/>
</dbReference>
<name>A0ABT1HT94_STRSD</name>
<dbReference type="EMBL" id="JAMTCP010000010">
    <property type="protein sequence ID" value="MCP2258746.1"/>
    <property type="molecule type" value="Genomic_DNA"/>
</dbReference>
<sequence>MDDGRERTRWPRRVYGVGEEPDPRFSLANERTFLAWLRTSLALMAGGIAVEAARPFEGVPQSALALGLLVVGILTAGSAFVRWMTTERAMRAGLPLPAPRLAAVLSLCVVLAGTVSVLLMVAR</sequence>
<evidence type="ECO:0000256" key="3">
    <source>
        <dbReference type="ARBA" id="ARBA00022692"/>
    </source>
</evidence>
<feature type="transmembrane region" description="Helical" evidence="6">
    <location>
        <begin position="101"/>
        <end position="122"/>
    </location>
</feature>
<organism evidence="8 9">
    <name type="scientific">Streptoalloteichus tenebrarius (strain ATCC 17920 / DSM 40477 / JCM 4838 / CBS 697.72 / NBRC 16177 / NCIMB 11028 / NRRL B-12390 / A12253. 1 / ISP 5477)</name>
    <name type="common">Streptomyces tenebrarius</name>
    <dbReference type="NCBI Taxonomy" id="1933"/>
    <lineage>
        <taxon>Bacteria</taxon>
        <taxon>Bacillati</taxon>
        <taxon>Actinomycetota</taxon>
        <taxon>Actinomycetes</taxon>
        <taxon>Pseudonocardiales</taxon>
        <taxon>Pseudonocardiaceae</taxon>
        <taxon>Streptoalloteichus</taxon>
    </lineage>
</organism>
<keyword evidence="3 6" id="KW-0812">Transmembrane</keyword>
<evidence type="ECO:0000259" key="7">
    <source>
        <dbReference type="Pfam" id="PF02656"/>
    </source>
</evidence>
<keyword evidence="9" id="KW-1185">Reference proteome</keyword>
<dbReference type="PANTHER" id="PTHR34187:SF2">
    <property type="entry name" value="DUF202 DOMAIN-CONTAINING PROTEIN"/>
    <property type="match status" value="1"/>
</dbReference>
<keyword evidence="4 6" id="KW-1133">Transmembrane helix</keyword>